<dbReference type="AlphaFoldDB" id="A0A9W7NGR1"/>
<feature type="transmembrane region" description="Helical" evidence="2">
    <location>
        <begin position="75"/>
        <end position="93"/>
    </location>
</feature>
<keyword evidence="4" id="KW-1185">Reference proteome</keyword>
<keyword evidence="2" id="KW-0472">Membrane</keyword>
<evidence type="ECO:0000313" key="4">
    <source>
        <dbReference type="Proteomes" id="UP000480854"/>
    </source>
</evidence>
<sequence>MSAFDDMTGKSSAPTPQYAPSATTQQGTVVQPTPHGSVPKGKFGDIGMGIALVLALIGIWKILEAVGGRGRGMESWLQGGLAIIGAFFVMSLVT</sequence>
<keyword evidence="2" id="KW-1133">Transmembrane helix</keyword>
<accession>A0A9W7NGR1</accession>
<dbReference type="RefSeq" id="WP_149471131.1">
    <property type="nucleotide sequence ID" value="NZ_QOKW01000022.1"/>
</dbReference>
<dbReference type="Proteomes" id="UP000480854">
    <property type="component" value="Unassembled WGS sequence"/>
</dbReference>
<evidence type="ECO:0000256" key="2">
    <source>
        <dbReference type="SAM" id="Phobius"/>
    </source>
</evidence>
<dbReference type="EMBL" id="QOKW01000022">
    <property type="protein sequence ID" value="KAA0677661.1"/>
    <property type="molecule type" value="Genomic_DNA"/>
</dbReference>
<keyword evidence="2" id="KW-0812">Transmembrane</keyword>
<name>A0A9W7NGR1_9PROT</name>
<reference evidence="3 4" key="1">
    <citation type="submission" date="2018-07" db="EMBL/GenBank/DDBJ databases">
        <title>Genome sequence of Azospirillum sp. ATCC 49961.</title>
        <authorList>
            <person name="Sant'Anna F.H."/>
            <person name="Baldani J.I."/>
            <person name="Zilli J.E."/>
            <person name="Reis V.M."/>
            <person name="Hartmann A."/>
            <person name="Cruz L."/>
            <person name="de Souza E.M."/>
            <person name="de Oliveira Pedrosa F."/>
            <person name="Passaglia L.M.P."/>
        </authorList>
    </citation>
    <scope>NUCLEOTIDE SEQUENCE [LARGE SCALE GENOMIC DNA]</scope>
    <source>
        <strain evidence="3 4">ATCC 49961</strain>
    </source>
</reference>
<gene>
    <name evidence="3" type="ORF">DS843_22750</name>
</gene>
<feature type="region of interest" description="Disordered" evidence="1">
    <location>
        <begin position="1"/>
        <end position="36"/>
    </location>
</feature>
<evidence type="ECO:0000313" key="3">
    <source>
        <dbReference type="EMBL" id="KAA0677661.1"/>
    </source>
</evidence>
<feature type="transmembrane region" description="Helical" evidence="2">
    <location>
        <begin position="46"/>
        <end position="63"/>
    </location>
</feature>
<feature type="compositionally biased region" description="Polar residues" evidence="1">
    <location>
        <begin position="9"/>
        <end position="22"/>
    </location>
</feature>
<comment type="caution">
    <text evidence="3">The sequence shown here is derived from an EMBL/GenBank/DDBJ whole genome shotgun (WGS) entry which is preliminary data.</text>
</comment>
<protein>
    <submittedName>
        <fullName evidence="3">Uncharacterized protein</fullName>
    </submittedName>
</protein>
<organism evidence="3 4">
    <name type="scientific">Roseomonas genomospecies 6</name>
    <dbReference type="NCBI Taxonomy" id="214106"/>
    <lineage>
        <taxon>Bacteria</taxon>
        <taxon>Pseudomonadati</taxon>
        <taxon>Pseudomonadota</taxon>
        <taxon>Alphaproteobacteria</taxon>
        <taxon>Acetobacterales</taxon>
        <taxon>Roseomonadaceae</taxon>
        <taxon>Roseomonas</taxon>
    </lineage>
</organism>
<feature type="compositionally biased region" description="Low complexity" evidence="1">
    <location>
        <begin position="23"/>
        <end position="34"/>
    </location>
</feature>
<proteinExistence type="predicted"/>
<evidence type="ECO:0000256" key="1">
    <source>
        <dbReference type="SAM" id="MobiDB-lite"/>
    </source>
</evidence>